<gene>
    <name evidence="1" type="ORF">MACH21_15190</name>
</gene>
<dbReference type="InterPro" id="IPR045386">
    <property type="entry name" value="DUF6525"/>
</dbReference>
<reference evidence="1 2" key="1">
    <citation type="submission" date="2023-01" db="EMBL/GenBank/DDBJ databases">
        <title>Complete genome sequence of Roseicyclus marinus strain Dej080120_10.</title>
        <authorList>
            <person name="Ueki S."/>
            <person name="Maruyama F."/>
        </authorList>
    </citation>
    <scope>NUCLEOTIDE SEQUENCE [LARGE SCALE GENOMIC DNA]</scope>
    <source>
        <strain evidence="1 2">Dej080120_10</strain>
    </source>
</reference>
<accession>A0AA48H7V4</accession>
<name>A0AA48H7V4_9RHOB</name>
<evidence type="ECO:0000313" key="2">
    <source>
        <dbReference type="Proteomes" id="UP001337723"/>
    </source>
</evidence>
<organism evidence="1 2">
    <name type="scientific">Roseicyclus marinus</name>
    <dbReference type="NCBI Taxonomy" id="2161673"/>
    <lineage>
        <taxon>Bacteria</taxon>
        <taxon>Pseudomonadati</taxon>
        <taxon>Pseudomonadota</taxon>
        <taxon>Alphaproteobacteria</taxon>
        <taxon>Rhodobacterales</taxon>
        <taxon>Roseobacteraceae</taxon>
        <taxon>Roseicyclus</taxon>
    </lineage>
</organism>
<proteinExistence type="predicted"/>
<keyword evidence="2" id="KW-1185">Reference proteome</keyword>
<evidence type="ECO:0000313" key="1">
    <source>
        <dbReference type="EMBL" id="BDW85342.1"/>
    </source>
</evidence>
<dbReference type="Proteomes" id="UP001337723">
    <property type="component" value="Chromosome"/>
</dbReference>
<dbReference type="KEGG" id="rmai:MACH21_15190"/>
<sequence>MRAYDALPAELRDWVAHAARPWSPRSCLRLWRRAMAEEGCPKRARARLDRAEAAMLARDPGMA</sequence>
<dbReference type="Pfam" id="PF20135">
    <property type="entry name" value="DUF6525"/>
    <property type="match status" value="1"/>
</dbReference>
<dbReference type="AlphaFoldDB" id="A0AA48H7V4"/>
<protein>
    <submittedName>
        <fullName evidence="1">Uncharacterized protein</fullName>
    </submittedName>
</protein>
<dbReference type="EMBL" id="AP027266">
    <property type="protein sequence ID" value="BDW85342.1"/>
    <property type="molecule type" value="Genomic_DNA"/>
</dbReference>